<name>A0A6N9TVA7_STRHA</name>
<evidence type="ECO:0000313" key="2">
    <source>
        <dbReference type="EMBL" id="NEA15441.1"/>
    </source>
</evidence>
<dbReference type="Proteomes" id="UP000471293">
    <property type="component" value="Unassembled WGS sequence"/>
</dbReference>
<dbReference type="EMBL" id="JAAGLQ010000164">
    <property type="protein sequence ID" value="NEA15441.1"/>
    <property type="molecule type" value="Genomic_DNA"/>
</dbReference>
<comment type="caution">
    <text evidence="2">The sequence shown here is derived from an EMBL/GenBank/DDBJ whole genome shotgun (WGS) entry which is preliminary data.</text>
</comment>
<organism evidence="2 3">
    <name type="scientific">Streptomyces halstedii</name>
    <dbReference type="NCBI Taxonomy" id="1944"/>
    <lineage>
        <taxon>Bacteria</taxon>
        <taxon>Bacillati</taxon>
        <taxon>Actinomycetota</taxon>
        <taxon>Actinomycetes</taxon>
        <taxon>Kitasatosporales</taxon>
        <taxon>Streptomycetaceae</taxon>
        <taxon>Streptomyces</taxon>
    </lineage>
</organism>
<evidence type="ECO:0000256" key="1">
    <source>
        <dbReference type="SAM" id="MobiDB-lite"/>
    </source>
</evidence>
<proteinExistence type="predicted"/>
<gene>
    <name evidence="2" type="ORF">G3I29_07830</name>
</gene>
<sequence>MKQSAAQPGTDGVPGPSLERNPALSPHTQGAFAPLGMRWTVERPFQPHETEQRALAVGQSLAHHYGYGWAVRDTYIIPEFDEIQIFAGRYMIGEF</sequence>
<evidence type="ECO:0000313" key="3">
    <source>
        <dbReference type="Proteomes" id="UP000471293"/>
    </source>
</evidence>
<feature type="region of interest" description="Disordered" evidence="1">
    <location>
        <begin position="1"/>
        <end position="30"/>
    </location>
</feature>
<dbReference type="RefSeq" id="WP_164343360.1">
    <property type="nucleotide sequence ID" value="NZ_JAAGLQ010000164.1"/>
</dbReference>
<dbReference type="AlphaFoldDB" id="A0A6N9TVA7"/>
<accession>A0A6N9TVA7</accession>
<reference evidence="2 3" key="1">
    <citation type="submission" date="2020-01" db="EMBL/GenBank/DDBJ databases">
        <title>Insect and environment-associated Actinomycetes.</title>
        <authorList>
            <person name="Currrie C."/>
            <person name="Chevrette M."/>
            <person name="Carlson C."/>
            <person name="Stubbendieck R."/>
            <person name="Wendt-Pienkowski E."/>
        </authorList>
    </citation>
    <scope>NUCLEOTIDE SEQUENCE [LARGE SCALE GENOMIC DNA]</scope>
    <source>
        <strain evidence="2 3">SID11342</strain>
    </source>
</reference>
<protein>
    <submittedName>
        <fullName evidence="2">Uncharacterized protein</fullName>
    </submittedName>
</protein>